<dbReference type="Pfam" id="PF01762">
    <property type="entry name" value="Galactosyl_T"/>
    <property type="match status" value="1"/>
</dbReference>
<evidence type="ECO:0000256" key="10">
    <source>
        <dbReference type="RuleBase" id="RU363063"/>
    </source>
</evidence>
<dbReference type="GeneID" id="100202706"/>
<sequence>MRLSFAQILLAMGLLIITTTFTTLVIKNNEYVDFAILEIKKTANEWKVVLNKFRNQNQIKTSSRNKGLMKNKNEKMKIKTFENLTLNTDIDILRQFLTLNLIKLDSILKYRTTYKLLVMVMSQSRNIERRKWIRKLWGNKSVWKSKKWRLVFVTGQEQDDKLMKKLTKEAERYKDILIVDVVENIYHSTNKTIIGLTWVLHNINFEYILKAHDDTFVNIDNAIHFVESINKSFDAYYGDVHADSLVHRTGVYAVTKREHLLDKYDPYCSGSGFIMTNNSVSVIIPYFDLKRALKIDDVYIGEIALRAGIPAIHTQGFYMSNIECEHEDDIIASHPVKDFECLKFLTNKSSQINNITEYIIIYIILTFIKYIL</sequence>
<dbReference type="Gene3D" id="3.90.550.50">
    <property type="match status" value="1"/>
</dbReference>
<evidence type="ECO:0000256" key="8">
    <source>
        <dbReference type="ARBA" id="ARBA00023034"/>
    </source>
</evidence>
<dbReference type="Proteomes" id="UP001652625">
    <property type="component" value="Chromosome 08"/>
</dbReference>
<evidence type="ECO:0000256" key="9">
    <source>
        <dbReference type="ARBA" id="ARBA00023136"/>
    </source>
</evidence>
<organism evidence="11 12">
    <name type="scientific">Hydra vulgaris</name>
    <name type="common">Hydra</name>
    <name type="synonym">Hydra attenuata</name>
    <dbReference type="NCBI Taxonomy" id="6087"/>
    <lineage>
        <taxon>Eukaryota</taxon>
        <taxon>Metazoa</taxon>
        <taxon>Cnidaria</taxon>
        <taxon>Hydrozoa</taxon>
        <taxon>Hydroidolina</taxon>
        <taxon>Anthoathecata</taxon>
        <taxon>Aplanulata</taxon>
        <taxon>Hydridae</taxon>
        <taxon>Hydra</taxon>
    </lineage>
</organism>
<comment type="similarity">
    <text evidence="2 10">Belongs to the glycosyltransferase 31 family.</text>
</comment>
<reference evidence="12" key="1">
    <citation type="submission" date="2025-08" db="UniProtKB">
        <authorList>
            <consortium name="RefSeq"/>
        </authorList>
    </citation>
    <scope>IDENTIFICATION</scope>
</reference>
<evidence type="ECO:0000256" key="2">
    <source>
        <dbReference type="ARBA" id="ARBA00008661"/>
    </source>
</evidence>
<keyword evidence="3 10" id="KW-0328">Glycosyltransferase</keyword>
<evidence type="ECO:0000256" key="3">
    <source>
        <dbReference type="ARBA" id="ARBA00022676"/>
    </source>
</evidence>
<keyword evidence="11" id="KW-1185">Reference proteome</keyword>
<evidence type="ECO:0000313" key="11">
    <source>
        <dbReference type="Proteomes" id="UP001652625"/>
    </source>
</evidence>
<dbReference type="PANTHER" id="PTHR11214">
    <property type="entry name" value="BETA-1,3-N-ACETYLGLUCOSAMINYLTRANSFERASE"/>
    <property type="match status" value="1"/>
</dbReference>
<keyword evidence="8 10" id="KW-0333">Golgi apparatus</keyword>
<dbReference type="RefSeq" id="XP_065658358.1">
    <property type="nucleotide sequence ID" value="XM_065802286.1"/>
</dbReference>
<evidence type="ECO:0000256" key="5">
    <source>
        <dbReference type="ARBA" id="ARBA00022692"/>
    </source>
</evidence>
<evidence type="ECO:0000313" key="12">
    <source>
        <dbReference type="RefSeq" id="XP_065658358.1"/>
    </source>
</evidence>
<keyword evidence="9" id="KW-0472">Membrane</keyword>
<evidence type="ECO:0000256" key="7">
    <source>
        <dbReference type="ARBA" id="ARBA00022989"/>
    </source>
</evidence>
<comment type="subcellular location">
    <subcellularLocation>
        <location evidence="1 10">Golgi apparatus membrane</location>
        <topology evidence="1 10">Single-pass type II membrane protein</topology>
    </subcellularLocation>
</comment>
<proteinExistence type="inferred from homology"/>
<protein>
    <recommendedName>
        <fullName evidence="10">Hexosyltransferase</fullName>
        <ecNumber evidence="10">2.4.1.-</ecNumber>
    </recommendedName>
</protein>
<accession>A0ABM4C9M7</accession>
<keyword evidence="5" id="KW-0812">Transmembrane</keyword>
<dbReference type="PANTHER" id="PTHR11214:SF3">
    <property type="entry name" value="BETA-1,3-GALACTOSYLTRANSFERASE 6"/>
    <property type="match status" value="1"/>
</dbReference>
<keyword evidence="4" id="KW-0808">Transferase</keyword>
<gene>
    <name evidence="12" type="primary">LOC100202706</name>
</gene>
<keyword evidence="6" id="KW-0735">Signal-anchor</keyword>
<evidence type="ECO:0000256" key="4">
    <source>
        <dbReference type="ARBA" id="ARBA00022679"/>
    </source>
</evidence>
<dbReference type="EC" id="2.4.1.-" evidence="10"/>
<evidence type="ECO:0000256" key="6">
    <source>
        <dbReference type="ARBA" id="ARBA00022968"/>
    </source>
</evidence>
<evidence type="ECO:0000256" key="1">
    <source>
        <dbReference type="ARBA" id="ARBA00004323"/>
    </source>
</evidence>
<dbReference type="InterPro" id="IPR002659">
    <property type="entry name" value="Glyco_trans_31"/>
</dbReference>
<name>A0ABM4C9M7_HYDVU</name>
<keyword evidence="7" id="KW-1133">Transmembrane helix</keyword>